<reference evidence="1" key="1">
    <citation type="submission" date="2016-10" db="EMBL/GenBank/DDBJ databases">
        <title>Sequence of Gallionella enrichment culture.</title>
        <authorList>
            <person name="Poehlein A."/>
            <person name="Muehling M."/>
            <person name="Daniel R."/>
        </authorList>
    </citation>
    <scope>NUCLEOTIDE SEQUENCE</scope>
</reference>
<name>A0A1J5NZY3_9ZZZZ</name>
<comment type="caution">
    <text evidence="1">The sequence shown here is derived from an EMBL/GenBank/DDBJ whole genome shotgun (WGS) entry which is preliminary data.</text>
</comment>
<evidence type="ECO:0000313" key="1">
    <source>
        <dbReference type="EMBL" id="OIQ63840.1"/>
    </source>
</evidence>
<protein>
    <submittedName>
        <fullName evidence="1">Uncharacterized protein</fullName>
    </submittedName>
</protein>
<organism evidence="1">
    <name type="scientific">mine drainage metagenome</name>
    <dbReference type="NCBI Taxonomy" id="410659"/>
    <lineage>
        <taxon>unclassified sequences</taxon>
        <taxon>metagenomes</taxon>
        <taxon>ecological metagenomes</taxon>
    </lineage>
</organism>
<dbReference type="AlphaFoldDB" id="A0A1J5NZY3"/>
<dbReference type="EMBL" id="MLJW01008651">
    <property type="protein sequence ID" value="OIQ63840.1"/>
    <property type="molecule type" value="Genomic_DNA"/>
</dbReference>
<accession>A0A1J5NZY3</accession>
<proteinExistence type="predicted"/>
<gene>
    <name evidence="1" type="ORF">GALL_546170</name>
</gene>
<sequence>MGTGLERIGAAGRPCCAGRKQAAGQWQRVREMQYRRNGGCWYRSMLPASLPRAPTRRHAWLPCAALQSPGPIYRSFSPTSSAKPSVSVLHSVLKGWRHGIRPRRSSAMTCLRVARRIGRNPSISALQVPGCCSRSGTATHGSPGTRRARCCFLRPFCWLCCWSGSSCSARRALACVWRRRCSSARPNCGRRGMQPKLPPVPNPTFSPP</sequence>